<sequence>MHVSPDAALDSPDVALDPFDRPPRTVFNLVVYESPTEPRRTLLKMTVTSHDDRGPLTHEVTTRAQTDTAISELEQAAVALRRWRTFLPQ</sequence>
<gene>
    <name evidence="1" type="ORF">M4V62_42660</name>
</gene>
<reference evidence="1 2" key="1">
    <citation type="submission" date="2022-05" db="EMBL/GenBank/DDBJ databases">
        <authorList>
            <person name="Zhou X."/>
            <person name="Li K."/>
            <person name="Man Y."/>
        </authorList>
    </citation>
    <scope>NUCLEOTIDE SEQUENCE [LARGE SCALE GENOMIC DNA]</scope>
    <source>
        <strain evidence="1 2">MS405</strain>
    </source>
</reference>
<evidence type="ECO:0000313" key="1">
    <source>
        <dbReference type="EMBL" id="UQT61242.1"/>
    </source>
</evidence>
<dbReference type="Proteomes" id="UP000829992">
    <property type="component" value="Chromosome"/>
</dbReference>
<evidence type="ECO:0000313" key="2">
    <source>
        <dbReference type="Proteomes" id="UP000829992"/>
    </source>
</evidence>
<protein>
    <submittedName>
        <fullName evidence="1">Uncharacterized protein</fullName>
    </submittedName>
</protein>
<accession>A0ABY4Q7W2</accession>
<name>A0ABY4Q7W2_9ACTN</name>
<dbReference type="EMBL" id="CP097289">
    <property type="protein sequence ID" value="UQT61242.1"/>
    <property type="molecule type" value="Genomic_DNA"/>
</dbReference>
<proteinExistence type="predicted"/>
<keyword evidence="2" id="KW-1185">Reference proteome</keyword>
<organism evidence="1 2">
    <name type="scientific">Streptomyces durmitorensis</name>
    <dbReference type="NCBI Taxonomy" id="319947"/>
    <lineage>
        <taxon>Bacteria</taxon>
        <taxon>Bacillati</taxon>
        <taxon>Actinomycetota</taxon>
        <taxon>Actinomycetes</taxon>
        <taxon>Kitasatosporales</taxon>
        <taxon>Streptomycetaceae</taxon>
        <taxon>Streptomyces</taxon>
    </lineage>
</organism>